<protein>
    <submittedName>
        <fullName evidence="3">Caspase family protein</fullName>
    </submittedName>
</protein>
<organism evidence="3 4">
    <name type="scientific">Streptomyces sp. 900105755</name>
    <dbReference type="NCBI Taxonomy" id="3154389"/>
    <lineage>
        <taxon>Bacteria</taxon>
        <taxon>Bacillati</taxon>
        <taxon>Actinomycetota</taxon>
        <taxon>Actinomycetes</taxon>
        <taxon>Kitasatosporales</taxon>
        <taxon>Streptomycetaceae</taxon>
        <taxon>Streptomyces</taxon>
    </lineage>
</organism>
<dbReference type="SUPFAM" id="SSF52129">
    <property type="entry name" value="Caspase-like"/>
    <property type="match status" value="1"/>
</dbReference>
<comment type="caution">
    <text evidence="3">The sequence shown here is derived from an EMBL/GenBank/DDBJ whole genome shotgun (WGS) entry which is preliminary data.</text>
</comment>
<sequence>MIGVPAYSSAGLAEIPAVRDNLTALRKVLTGEHGLLPVDHCQVLGDQDQPLDKATLGSALAVARREATDLLLVYYAGHGLLDEDGLLHLAMADAEPDNVAYTAVPLEVVKRELSRARARARVLVLDCCFSGRAVAAMSTPDSLVAGQLEVTGTFTLTSTTATAPSHAPPGATYTAFTGALLGALRAPGPLTLDEIYVYVDRDLAGRGLPRPQRRSVNAASDLVLVSGPVEERPVSQKPTDPSEVRFTRRISPGKRRWYACVSAVMTLLACGLGYTMWLQPGAAAGLVIVELLLLVFAWAAAGLAREKPRSLMVDKTGLTLGYDGSSCHIPWQDIDYLGVLRQFTYTTEAGGGGASRKTVSQVLVVRPRQTAPRPDKTFLLPANYKELQDFGYIGICKLSYANADPVVLRQAVERLGGPLFRSHRELVDMDPRLPT</sequence>
<dbReference type="RefSeq" id="WP_351962607.1">
    <property type="nucleotide sequence ID" value="NZ_JBEOZM010000052.1"/>
</dbReference>
<feature type="transmembrane region" description="Helical" evidence="1">
    <location>
        <begin position="283"/>
        <end position="304"/>
    </location>
</feature>
<evidence type="ECO:0000313" key="4">
    <source>
        <dbReference type="Proteomes" id="UP001490365"/>
    </source>
</evidence>
<feature type="domain" description="Peptidase C14 caspase" evidence="2">
    <location>
        <begin position="60"/>
        <end position="206"/>
    </location>
</feature>
<dbReference type="EMBL" id="JBEOZM010000052">
    <property type="protein sequence ID" value="MER6274393.1"/>
    <property type="molecule type" value="Genomic_DNA"/>
</dbReference>
<dbReference type="Gene3D" id="3.40.50.1460">
    <property type="match status" value="1"/>
</dbReference>
<keyword evidence="4" id="KW-1185">Reference proteome</keyword>
<dbReference type="InterPro" id="IPR029030">
    <property type="entry name" value="Caspase-like_dom_sf"/>
</dbReference>
<evidence type="ECO:0000259" key="2">
    <source>
        <dbReference type="Pfam" id="PF00656"/>
    </source>
</evidence>
<dbReference type="Proteomes" id="UP001490365">
    <property type="component" value="Unassembled WGS sequence"/>
</dbReference>
<accession>A0ABV1TWH4</accession>
<keyword evidence="1" id="KW-0472">Membrane</keyword>
<evidence type="ECO:0000256" key="1">
    <source>
        <dbReference type="SAM" id="Phobius"/>
    </source>
</evidence>
<evidence type="ECO:0000313" key="3">
    <source>
        <dbReference type="EMBL" id="MER6274393.1"/>
    </source>
</evidence>
<reference evidence="3 4" key="1">
    <citation type="submission" date="2024-06" db="EMBL/GenBank/DDBJ databases">
        <title>The Natural Products Discovery Center: Release of the First 8490 Sequenced Strains for Exploring Actinobacteria Biosynthetic Diversity.</title>
        <authorList>
            <person name="Kalkreuter E."/>
            <person name="Kautsar S.A."/>
            <person name="Yang D."/>
            <person name="Bader C.D."/>
            <person name="Teijaro C.N."/>
            <person name="Fluegel L."/>
            <person name="Davis C.M."/>
            <person name="Simpson J.R."/>
            <person name="Lauterbach L."/>
            <person name="Steele A.D."/>
            <person name="Gui C."/>
            <person name="Meng S."/>
            <person name="Li G."/>
            <person name="Viehrig K."/>
            <person name="Ye F."/>
            <person name="Su P."/>
            <person name="Kiefer A.F."/>
            <person name="Nichols A."/>
            <person name="Cepeda A.J."/>
            <person name="Yan W."/>
            <person name="Fan B."/>
            <person name="Jiang Y."/>
            <person name="Adhikari A."/>
            <person name="Zheng C.-J."/>
            <person name="Schuster L."/>
            <person name="Cowan T.M."/>
            <person name="Smanski M.J."/>
            <person name="Chevrette M.G."/>
            <person name="De Carvalho L.P.S."/>
            <person name="Shen B."/>
        </authorList>
    </citation>
    <scope>NUCLEOTIDE SEQUENCE [LARGE SCALE GENOMIC DNA]</scope>
    <source>
        <strain evidence="3 4">NPDC001694</strain>
    </source>
</reference>
<name>A0ABV1TWH4_9ACTN</name>
<dbReference type="InterPro" id="IPR011600">
    <property type="entry name" value="Pept_C14_caspase"/>
</dbReference>
<feature type="transmembrane region" description="Helical" evidence="1">
    <location>
        <begin position="257"/>
        <end position="277"/>
    </location>
</feature>
<keyword evidence="1" id="KW-0812">Transmembrane</keyword>
<dbReference type="Pfam" id="PF00656">
    <property type="entry name" value="Peptidase_C14"/>
    <property type="match status" value="1"/>
</dbReference>
<keyword evidence="1" id="KW-1133">Transmembrane helix</keyword>
<proteinExistence type="predicted"/>
<gene>
    <name evidence="3" type="ORF">ABT211_45255</name>
</gene>
<dbReference type="NCBIfam" id="NF047832">
    <property type="entry name" value="caspase_w_EACC1"/>
    <property type="match status" value="1"/>
</dbReference>